<dbReference type="PROSITE" id="PS50850">
    <property type="entry name" value="MFS"/>
    <property type="match status" value="1"/>
</dbReference>
<evidence type="ECO:0000256" key="4">
    <source>
        <dbReference type="ARBA" id="ARBA00022692"/>
    </source>
</evidence>
<dbReference type="SUPFAM" id="SSF103473">
    <property type="entry name" value="MFS general substrate transporter"/>
    <property type="match status" value="1"/>
</dbReference>
<keyword evidence="6 8" id="KW-0472">Membrane</keyword>
<dbReference type="EMBL" id="JASJQH010007142">
    <property type="protein sequence ID" value="KAK9717441.1"/>
    <property type="molecule type" value="Genomic_DNA"/>
</dbReference>
<keyword evidence="4 8" id="KW-0812">Transmembrane</keyword>
<dbReference type="Pfam" id="PF00083">
    <property type="entry name" value="Sugar_tr"/>
    <property type="match status" value="1"/>
</dbReference>
<accession>A0ABR2W2D1</accession>
<organism evidence="10 11">
    <name type="scientific">Basidiobolus ranarum</name>
    <dbReference type="NCBI Taxonomy" id="34480"/>
    <lineage>
        <taxon>Eukaryota</taxon>
        <taxon>Fungi</taxon>
        <taxon>Fungi incertae sedis</taxon>
        <taxon>Zoopagomycota</taxon>
        <taxon>Entomophthoromycotina</taxon>
        <taxon>Basidiobolomycetes</taxon>
        <taxon>Basidiobolales</taxon>
        <taxon>Basidiobolaceae</taxon>
        <taxon>Basidiobolus</taxon>
    </lineage>
</organism>
<evidence type="ECO:0000256" key="6">
    <source>
        <dbReference type="ARBA" id="ARBA00023136"/>
    </source>
</evidence>
<comment type="similarity">
    <text evidence="2 7">Belongs to the major facilitator superfamily. Sugar transporter (TC 2.A.1.1) family.</text>
</comment>
<feature type="transmembrane region" description="Helical" evidence="8">
    <location>
        <begin position="306"/>
        <end position="329"/>
    </location>
</feature>
<protein>
    <submittedName>
        <fullName evidence="10">Bifunctional purine biosynthesis protein PurH</fullName>
    </submittedName>
</protein>
<keyword evidence="5 8" id="KW-1133">Transmembrane helix</keyword>
<evidence type="ECO:0000256" key="8">
    <source>
        <dbReference type="SAM" id="Phobius"/>
    </source>
</evidence>
<dbReference type="PROSITE" id="PS00217">
    <property type="entry name" value="SUGAR_TRANSPORT_2"/>
    <property type="match status" value="1"/>
</dbReference>
<keyword evidence="3 7" id="KW-0813">Transport</keyword>
<feature type="transmembrane region" description="Helical" evidence="8">
    <location>
        <begin position="90"/>
        <end position="110"/>
    </location>
</feature>
<dbReference type="Gene3D" id="1.20.1250.20">
    <property type="entry name" value="MFS general substrate transporter like domains"/>
    <property type="match status" value="1"/>
</dbReference>
<keyword evidence="11" id="KW-1185">Reference proteome</keyword>
<evidence type="ECO:0000313" key="11">
    <source>
        <dbReference type="Proteomes" id="UP001479436"/>
    </source>
</evidence>
<dbReference type="InterPro" id="IPR036259">
    <property type="entry name" value="MFS_trans_sf"/>
</dbReference>
<comment type="subcellular location">
    <subcellularLocation>
        <location evidence="1">Membrane</location>
        <topology evidence="1">Multi-pass membrane protein</topology>
    </subcellularLocation>
</comment>
<feature type="transmembrane region" description="Helical" evidence="8">
    <location>
        <begin position="210"/>
        <end position="229"/>
    </location>
</feature>
<evidence type="ECO:0000259" key="9">
    <source>
        <dbReference type="PROSITE" id="PS50850"/>
    </source>
</evidence>
<feature type="transmembrane region" description="Helical" evidence="8">
    <location>
        <begin position="147"/>
        <end position="167"/>
    </location>
</feature>
<feature type="domain" description="Major facilitator superfamily (MFS) profile" evidence="9">
    <location>
        <begin position="43"/>
        <end position="486"/>
    </location>
</feature>
<gene>
    <name evidence="10" type="primary">HGT20_9</name>
    <name evidence="10" type="ORF">K7432_006198</name>
</gene>
<dbReference type="Proteomes" id="UP001479436">
    <property type="component" value="Unassembled WGS sequence"/>
</dbReference>
<dbReference type="PANTHER" id="PTHR23503:SF8">
    <property type="entry name" value="FACILITATED GLUCOSE TRANSPORTER PROTEIN 1"/>
    <property type="match status" value="1"/>
</dbReference>
<feature type="transmembrane region" description="Helical" evidence="8">
    <location>
        <begin position="396"/>
        <end position="421"/>
    </location>
</feature>
<dbReference type="InterPro" id="IPR003663">
    <property type="entry name" value="Sugar/inositol_transpt"/>
</dbReference>
<dbReference type="InterPro" id="IPR020846">
    <property type="entry name" value="MFS_dom"/>
</dbReference>
<comment type="caution">
    <text evidence="10">The sequence shown here is derived from an EMBL/GenBank/DDBJ whole genome shotgun (WGS) entry which is preliminary data.</text>
</comment>
<feature type="transmembrane region" description="Helical" evidence="8">
    <location>
        <begin position="428"/>
        <end position="452"/>
    </location>
</feature>
<evidence type="ECO:0000313" key="10">
    <source>
        <dbReference type="EMBL" id="KAK9717441.1"/>
    </source>
</evidence>
<dbReference type="PANTHER" id="PTHR23503">
    <property type="entry name" value="SOLUTE CARRIER FAMILY 2"/>
    <property type="match status" value="1"/>
</dbReference>
<evidence type="ECO:0000256" key="1">
    <source>
        <dbReference type="ARBA" id="ARBA00004141"/>
    </source>
</evidence>
<feature type="transmembrane region" description="Helical" evidence="8">
    <location>
        <begin position="36"/>
        <end position="55"/>
    </location>
</feature>
<reference evidence="10 11" key="1">
    <citation type="submission" date="2023-04" db="EMBL/GenBank/DDBJ databases">
        <title>Genome of Basidiobolus ranarum AG-B5.</title>
        <authorList>
            <person name="Stajich J.E."/>
            <person name="Carter-House D."/>
            <person name="Gryganskyi A."/>
        </authorList>
    </citation>
    <scope>NUCLEOTIDE SEQUENCE [LARGE SCALE GENOMIC DNA]</scope>
    <source>
        <strain evidence="10 11">AG-B5</strain>
    </source>
</reference>
<dbReference type="InterPro" id="IPR005828">
    <property type="entry name" value="MFS_sugar_transport-like"/>
</dbReference>
<feature type="transmembrane region" description="Helical" evidence="8">
    <location>
        <begin position="464"/>
        <end position="482"/>
    </location>
</feature>
<evidence type="ECO:0000256" key="3">
    <source>
        <dbReference type="ARBA" id="ARBA00022448"/>
    </source>
</evidence>
<feature type="transmembrane region" description="Helical" evidence="8">
    <location>
        <begin position="122"/>
        <end position="141"/>
    </location>
</feature>
<sequence>MKKENDIQIYMLPQTDQAKEQVDIEIHVYDSTDSKINVYIAFSVFTAVLSTYITGFNIGSPNIPQQVIIGCNSNNYSSSVLPACLPMAPIVWGFTLATFALGSLVAGLSAGSIADRIGRRRALWFNNTFVIIAGVLMSTAGSIPQMIVGRFLAGLGGGCASVFVSMYNSEIAPLKYKGVVGTMTQVSLVSGILSSQGLALLFTYVPGWRILFSLTAIPCILQIVLLFFCTETPTWLIRQGRIHDARASLQKLRKGQSIDNEFDILYRINCSTESDSDHEASDNEITRAKTMGLIEILKVKETRRGLFNALAIHAFQQLCGVNAVIYYSTSIFQSILGPENSGVFTVVVAATNLTITLLSTVLVDRLGRKPLLLVSSFGMCISCILMVIAANTSMDIMVVISVMLFIGFFATGLGPLPWLLVPEFLPPAALGTGASLCSAVNWMFTFLIGFLFPAIKLILQDWAFLPFAITSGCCGLYVLLFFPETKFKNSETITEP</sequence>
<evidence type="ECO:0000256" key="5">
    <source>
        <dbReference type="ARBA" id="ARBA00022989"/>
    </source>
</evidence>
<name>A0ABR2W2D1_9FUNG</name>
<dbReference type="InterPro" id="IPR005829">
    <property type="entry name" value="Sugar_transporter_CS"/>
</dbReference>
<dbReference type="NCBIfam" id="TIGR00879">
    <property type="entry name" value="SP"/>
    <property type="match status" value="1"/>
</dbReference>
<evidence type="ECO:0000256" key="7">
    <source>
        <dbReference type="RuleBase" id="RU003346"/>
    </source>
</evidence>
<proteinExistence type="inferred from homology"/>
<dbReference type="InterPro" id="IPR045263">
    <property type="entry name" value="GLUT"/>
</dbReference>
<dbReference type="PRINTS" id="PR00171">
    <property type="entry name" value="SUGRTRNSPORT"/>
</dbReference>
<feature type="transmembrane region" description="Helical" evidence="8">
    <location>
        <begin position="179"/>
        <end position="204"/>
    </location>
</feature>
<evidence type="ECO:0000256" key="2">
    <source>
        <dbReference type="ARBA" id="ARBA00010992"/>
    </source>
</evidence>
<feature type="transmembrane region" description="Helical" evidence="8">
    <location>
        <begin position="341"/>
        <end position="363"/>
    </location>
</feature>
<feature type="transmembrane region" description="Helical" evidence="8">
    <location>
        <begin position="370"/>
        <end position="390"/>
    </location>
</feature>